<evidence type="ECO:0000313" key="1">
    <source>
        <dbReference type="EMBL" id="RLL62804.1"/>
    </source>
</evidence>
<organism evidence="1 2">
    <name type="scientific">Paenirhodobacter hankyongi</name>
    <dbReference type="NCBI Taxonomy" id="2294033"/>
    <lineage>
        <taxon>Bacteria</taxon>
        <taxon>Pseudomonadati</taxon>
        <taxon>Pseudomonadota</taxon>
        <taxon>Alphaproteobacteria</taxon>
        <taxon>Rhodobacterales</taxon>
        <taxon>Rhodobacter group</taxon>
        <taxon>Paenirhodobacter</taxon>
    </lineage>
</organism>
<keyword evidence="2" id="KW-1185">Reference proteome</keyword>
<proteinExistence type="predicted"/>
<feature type="non-terminal residue" evidence="1">
    <location>
        <position position="1"/>
    </location>
</feature>
<dbReference type="AlphaFoldDB" id="A0A421BJV3"/>
<dbReference type="EMBL" id="RCHI01000019">
    <property type="protein sequence ID" value="RLL62804.1"/>
    <property type="molecule type" value="Genomic_DNA"/>
</dbReference>
<protein>
    <submittedName>
        <fullName evidence="1">Uncharacterized protein</fullName>
    </submittedName>
</protein>
<dbReference type="Proteomes" id="UP000279673">
    <property type="component" value="Unassembled WGS sequence"/>
</dbReference>
<reference evidence="1 2" key="1">
    <citation type="submission" date="2018-10" db="EMBL/GenBank/DDBJ databases">
        <title>Rhodobacter sp . BO-81.</title>
        <authorList>
            <person name="Im W.T."/>
        </authorList>
    </citation>
    <scope>NUCLEOTIDE SEQUENCE [LARGE SCALE GENOMIC DNA]</scope>
    <source>
        <strain evidence="1 2">BO-81</strain>
    </source>
</reference>
<sequence length="114" mass="12683">GQIVLGRAQVLGETLVDTEIGIEDFSVKERDAFGNFTIVPRPYSDGTKFRFSFPTGDARRIRKILARVRATPAVYYAGDETSQFGTTVYGYFQNFWIPLTTSVSFGSLEVEGLT</sequence>
<comment type="caution">
    <text evidence="1">The sequence shown here is derived from an EMBL/GenBank/DDBJ whole genome shotgun (WGS) entry which is preliminary data.</text>
</comment>
<name>A0A421BJV3_9RHOB</name>
<gene>
    <name evidence="1" type="ORF">DYS74_15840</name>
</gene>
<accession>A0A421BJV3</accession>
<evidence type="ECO:0000313" key="2">
    <source>
        <dbReference type="Proteomes" id="UP000279673"/>
    </source>
</evidence>